<dbReference type="PANTHER" id="PTHR42884:SF14">
    <property type="entry name" value="NEUROENDOCRINE CONVERTASE 1"/>
    <property type="match status" value="1"/>
</dbReference>
<dbReference type="GO" id="GO:0007323">
    <property type="term" value="P:peptide pheromone maturation"/>
    <property type="evidence" value="ECO:0007669"/>
    <property type="project" value="UniProtKB-ARBA"/>
</dbReference>
<dbReference type="RefSeq" id="XP_037144050.1">
    <property type="nucleotide sequence ID" value="XM_037288155.1"/>
</dbReference>
<keyword evidence="4 17" id="KW-0812">Transmembrane</keyword>
<dbReference type="Pfam" id="PF01483">
    <property type="entry name" value="P_proprotein"/>
    <property type="match status" value="1"/>
</dbReference>
<dbReference type="PROSITE" id="PS00137">
    <property type="entry name" value="SUBTILASE_HIS"/>
    <property type="match status" value="1"/>
</dbReference>
<evidence type="ECO:0000259" key="19">
    <source>
        <dbReference type="PROSITE" id="PS51829"/>
    </source>
</evidence>
<feature type="chain" id="PRO_5028817842" description="P/Homo B domain-containing protein" evidence="18">
    <location>
        <begin position="21"/>
        <end position="794"/>
    </location>
</feature>
<feature type="region of interest" description="Disordered" evidence="16">
    <location>
        <begin position="602"/>
        <end position="671"/>
    </location>
</feature>
<feature type="region of interest" description="Disordered" evidence="16">
    <location>
        <begin position="753"/>
        <end position="794"/>
    </location>
</feature>
<evidence type="ECO:0000256" key="5">
    <source>
        <dbReference type="ARBA" id="ARBA00022729"/>
    </source>
</evidence>
<keyword evidence="3 15" id="KW-0645">Protease</keyword>
<dbReference type="InterPro" id="IPR008979">
    <property type="entry name" value="Galactose-bd-like_sf"/>
</dbReference>
<dbReference type="InterPro" id="IPR036852">
    <property type="entry name" value="Peptidase_S8/S53_dom_sf"/>
</dbReference>
<dbReference type="Pfam" id="PF00082">
    <property type="entry name" value="Peptidase_S8"/>
    <property type="match status" value="1"/>
</dbReference>
<dbReference type="Proteomes" id="UP000509704">
    <property type="component" value="Chromosome 4"/>
</dbReference>
<feature type="compositionally biased region" description="Acidic residues" evidence="16">
    <location>
        <begin position="753"/>
        <end position="765"/>
    </location>
</feature>
<comment type="similarity">
    <text evidence="2">Belongs to the peptidase S8 family. Furin subfamily.</text>
</comment>
<evidence type="ECO:0000256" key="17">
    <source>
        <dbReference type="SAM" id="Phobius"/>
    </source>
</evidence>
<keyword evidence="5 18" id="KW-0732">Signal</keyword>
<dbReference type="PROSITE" id="PS00136">
    <property type="entry name" value="SUBTILASE_ASP"/>
    <property type="match status" value="1"/>
</dbReference>
<sequence length="794" mass="88294">MKVCMENIFVLFTLIALDYAQQIPIKNHKIRDYFAVESDQGLNEILERYPYWRFEHNVRGLENHYVFSELSNTTSKRGENVLQDEFIVSLEDLPSRQLQKRLPIPDPPIDSSMLPIKDAESILQISDPLFERQWHLINPSFPGNDINVTGLWYENITGHGIVAAIVDDGLDYENEDLKDNFCEEGSWDFNDNTKLPKPILSNDYHGTRCAGEIAAVKNDVCGVGIAYNAKVSGIRILSGQITPEDEAASLIYGLHVNDIYSCSWGPADDGRHLQGPPDLVKKAMIKGVQEGREKKGAIYVFASGNGGIYGDNCNYDGYTNSIYSITVGAIDHRGLHPPYSEGCSAVMVVTYSSGSGEYIHSTDLHGKCSDRHGGTSAAAPLASGIFALVLEANPQLTWRDLQYISILSAKQINDDTGDWQKGAMGKMYSHRYGYGKLDAYTIASIAKEWKNVNPQAWYFPATEEVSGFTNSTSETIESIVSIGEQDLRDSNLKRVEHVAVTVNIDGKRRGDIIVDLISPQGIVSNLGVSRRRDDSNEGFKDWTFTSVAHWGEEGVGDWKMQVKTSLDGNEVRLHSWKLKLFGESIDASKAIDYKFGDDTFEPTVTSSEVPEPTTELLQPPTDVSQSTMGESQPTTEPTEVNTNLPVMTPESSATSDSPRPTANPEFEAYPSKKIGGSTQTMIYFIALLGLGGLVLILYFCIFVKTRRRIRRSRAEAYEFDIIESDSEYDSTLDHTIGDNSDLQEGEVEDYDFDLSDEDNINDENTENSGFGIDQILDNRQEIGKDDEQNTSSQT</sequence>
<feature type="domain" description="P/Homo B" evidence="19">
    <location>
        <begin position="452"/>
        <end position="586"/>
    </location>
</feature>
<dbReference type="SUPFAM" id="SSF49785">
    <property type="entry name" value="Galactose-binding domain-like"/>
    <property type="match status" value="1"/>
</dbReference>
<keyword evidence="8" id="KW-0106">Calcium</keyword>
<dbReference type="Gene3D" id="2.60.120.260">
    <property type="entry name" value="Galactose-binding domain-like"/>
    <property type="match status" value="1"/>
</dbReference>
<name>A0A7H9B3J1_ZYGMR</name>
<dbReference type="AlphaFoldDB" id="A0A7H9B3J1"/>
<evidence type="ECO:0000256" key="8">
    <source>
        <dbReference type="ARBA" id="ARBA00022837"/>
    </source>
</evidence>
<dbReference type="GO" id="GO:0004252">
    <property type="term" value="F:serine-type endopeptidase activity"/>
    <property type="evidence" value="ECO:0007669"/>
    <property type="project" value="UniProtKB-UniRule"/>
</dbReference>
<dbReference type="CDD" id="cd04059">
    <property type="entry name" value="Peptidases_S8_Protein_convertases_Kexins_Furin-like"/>
    <property type="match status" value="1"/>
</dbReference>
<dbReference type="InterPro" id="IPR034182">
    <property type="entry name" value="Kexin/furin"/>
</dbReference>
<evidence type="ECO:0000256" key="9">
    <source>
        <dbReference type="ARBA" id="ARBA00022989"/>
    </source>
</evidence>
<dbReference type="EMBL" id="CP058607">
    <property type="protein sequence ID" value="QLG72322.1"/>
    <property type="molecule type" value="Genomic_DNA"/>
</dbReference>
<dbReference type="PRINTS" id="PR00723">
    <property type="entry name" value="SUBTILISIN"/>
</dbReference>
<accession>A0A7H9B3J1</accession>
<dbReference type="FunFam" id="2.60.120.260:FF:000026">
    <property type="entry name" value="proprotein convertase subtilisin/kexin type 7"/>
    <property type="match status" value="1"/>
</dbReference>
<evidence type="ECO:0000256" key="3">
    <source>
        <dbReference type="ARBA" id="ARBA00022670"/>
    </source>
</evidence>
<evidence type="ECO:0000256" key="4">
    <source>
        <dbReference type="ARBA" id="ARBA00022692"/>
    </source>
</evidence>
<evidence type="ECO:0000313" key="21">
    <source>
        <dbReference type="Proteomes" id="UP000509704"/>
    </source>
</evidence>
<dbReference type="InterPro" id="IPR023827">
    <property type="entry name" value="Peptidase_S8_Asp-AS"/>
</dbReference>
<feature type="signal peptide" evidence="18">
    <location>
        <begin position="1"/>
        <end position="20"/>
    </location>
</feature>
<feature type="compositionally biased region" description="Low complexity" evidence="16">
    <location>
        <begin position="610"/>
        <end position="621"/>
    </location>
</feature>
<gene>
    <name evidence="20" type="ORF">HG535_0D00290</name>
</gene>
<evidence type="ECO:0000256" key="15">
    <source>
        <dbReference type="PROSITE-ProRule" id="PRU01240"/>
    </source>
</evidence>
<dbReference type="GO" id="GO:0016485">
    <property type="term" value="P:protein processing"/>
    <property type="evidence" value="ECO:0007669"/>
    <property type="project" value="TreeGrafter"/>
</dbReference>
<feature type="transmembrane region" description="Helical" evidence="17">
    <location>
        <begin position="681"/>
        <end position="703"/>
    </location>
</feature>
<keyword evidence="21" id="KW-1185">Reference proteome</keyword>
<dbReference type="Gene3D" id="3.40.50.200">
    <property type="entry name" value="Peptidase S8/S53 domain"/>
    <property type="match status" value="1"/>
</dbReference>
<evidence type="ECO:0000256" key="1">
    <source>
        <dbReference type="ARBA" id="ARBA00004370"/>
    </source>
</evidence>
<evidence type="ECO:0000256" key="14">
    <source>
        <dbReference type="PIRSR" id="PIRSR615500-1"/>
    </source>
</evidence>
<dbReference type="GO" id="GO:0005802">
    <property type="term" value="C:trans-Golgi network"/>
    <property type="evidence" value="ECO:0007669"/>
    <property type="project" value="TreeGrafter"/>
</dbReference>
<dbReference type="InterPro" id="IPR022398">
    <property type="entry name" value="Peptidase_S8_His-AS"/>
</dbReference>
<keyword evidence="9 17" id="KW-1133">Transmembrane helix</keyword>
<keyword evidence="6 15" id="KW-0378">Hydrolase</keyword>
<feature type="active site" description="Charge relay system" evidence="14 15">
    <location>
        <position position="167"/>
    </location>
</feature>
<evidence type="ECO:0000313" key="20">
    <source>
        <dbReference type="EMBL" id="QLG72322.1"/>
    </source>
</evidence>
<dbReference type="PROSITE" id="PS00138">
    <property type="entry name" value="SUBTILASE_SER"/>
    <property type="match status" value="1"/>
</dbReference>
<keyword evidence="12" id="KW-1015">Disulfide bond</keyword>
<evidence type="ECO:0000256" key="10">
    <source>
        <dbReference type="ARBA" id="ARBA00023136"/>
    </source>
</evidence>
<dbReference type="InterPro" id="IPR015500">
    <property type="entry name" value="Peptidase_S8_subtilisin-rel"/>
</dbReference>
<proteinExistence type="inferred from homology"/>
<feature type="compositionally biased region" description="Basic and acidic residues" evidence="16">
    <location>
        <begin position="776"/>
        <end position="787"/>
    </location>
</feature>
<keyword evidence="13" id="KW-0325">Glycoprotein</keyword>
<dbReference type="InterPro" id="IPR002884">
    <property type="entry name" value="P_dom"/>
</dbReference>
<evidence type="ECO:0000256" key="2">
    <source>
        <dbReference type="ARBA" id="ARBA00005325"/>
    </source>
</evidence>
<evidence type="ECO:0000256" key="11">
    <source>
        <dbReference type="ARBA" id="ARBA00023145"/>
    </source>
</evidence>
<dbReference type="FunFam" id="3.40.50.200:FF:000005">
    <property type="entry name" value="Proprotein convertase subtilisin/kexin type 7"/>
    <property type="match status" value="1"/>
</dbReference>
<dbReference type="PROSITE" id="PS51892">
    <property type="entry name" value="SUBTILASE"/>
    <property type="match status" value="1"/>
</dbReference>
<evidence type="ECO:0000256" key="16">
    <source>
        <dbReference type="SAM" id="MobiDB-lite"/>
    </source>
</evidence>
<dbReference type="GO" id="GO:0000139">
    <property type="term" value="C:Golgi membrane"/>
    <property type="evidence" value="ECO:0007669"/>
    <property type="project" value="TreeGrafter"/>
</dbReference>
<dbReference type="OrthoDB" id="300641at2759"/>
<comment type="subcellular location">
    <subcellularLocation>
        <location evidence="1">Membrane</location>
    </subcellularLocation>
</comment>
<dbReference type="PROSITE" id="PS51829">
    <property type="entry name" value="P_HOMO_B"/>
    <property type="match status" value="1"/>
</dbReference>
<keyword evidence="7 15" id="KW-0720">Serine protease</keyword>
<feature type="compositionally biased region" description="Polar residues" evidence="16">
    <location>
        <begin position="622"/>
        <end position="660"/>
    </location>
</feature>
<dbReference type="InterPro" id="IPR023828">
    <property type="entry name" value="Peptidase_S8_Ser-AS"/>
</dbReference>
<evidence type="ECO:0000256" key="7">
    <source>
        <dbReference type="ARBA" id="ARBA00022825"/>
    </source>
</evidence>
<dbReference type="SUPFAM" id="SSF52743">
    <property type="entry name" value="Subtilisin-like"/>
    <property type="match status" value="1"/>
</dbReference>
<organism evidence="20 21">
    <name type="scientific">Zygotorulaspora mrakii</name>
    <name type="common">Zygosaccharomyces mrakii</name>
    <dbReference type="NCBI Taxonomy" id="42260"/>
    <lineage>
        <taxon>Eukaryota</taxon>
        <taxon>Fungi</taxon>
        <taxon>Dikarya</taxon>
        <taxon>Ascomycota</taxon>
        <taxon>Saccharomycotina</taxon>
        <taxon>Saccharomycetes</taxon>
        <taxon>Saccharomycetales</taxon>
        <taxon>Saccharomycetaceae</taxon>
        <taxon>Zygotorulaspora</taxon>
    </lineage>
</organism>
<dbReference type="InterPro" id="IPR000209">
    <property type="entry name" value="Peptidase_S8/S53_dom"/>
</dbReference>
<protein>
    <recommendedName>
        <fullName evidence="19">P/Homo B domain-containing protein</fullName>
    </recommendedName>
</protein>
<dbReference type="PANTHER" id="PTHR42884">
    <property type="entry name" value="PROPROTEIN CONVERTASE SUBTILISIN/KEXIN-RELATED"/>
    <property type="match status" value="1"/>
</dbReference>
<keyword evidence="11" id="KW-0865">Zymogen</keyword>
<evidence type="ECO:0000256" key="6">
    <source>
        <dbReference type="ARBA" id="ARBA00022801"/>
    </source>
</evidence>
<dbReference type="GeneID" id="59236046"/>
<evidence type="ECO:0000256" key="18">
    <source>
        <dbReference type="SAM" id="SignalP"/>
    </source>
</evidence>
<dbReference type="KEGG" id="zmk:HG535_0D00290"/>
<feature type="active site" description="Charge relay system" evidence="14 15">
    <location>
        <position position="205"/>
    </location>
</feature>
<reference evidence="20 21" key="1">
    <citation type="submission" date="2020-07" db="EMBL/GenBank/DDBJ databases">
        <title>The yeast mating-type switching endonuclease HO is a domesticated member of an unorthodox homing genetic element family.</title>
        <authorList>
            <person name="Coughlan A.Y."/>
            <person name="Lombardi L."/>
            <person name="Braun-Galleani S."/>
            <person name="Martos A.R."/>
            <person name="Galeote V."/>
            <person name="Bigey F."/>
            <person name="Dequin S."/>
            <person name="Byrne K.P."/>
            <person name="Wolfe K.H."/>
        </authorList>
    </citation>
    <scope>NUCLEOTIDE SEQUENCE [LARGE SCALE GENOMIC DNA]</scope>
    <source>
        <strain evidence="20 21">NRRL Y-6702</strain>
    </source>
</reference>
<keyword evidence="10 17" id="KW-0472">Membrane</keyword>
<feature type="active site" description="Charge relay system" evidence="14 15">
    <location>
        <position position="376"/>
    </location>
</feature>
<evidence type="ECO:0000256" key="13">
    <source>
        <dbReference type="ARBA" id="ARBA00023180"/>
    </source>
</evidence>
<evidence type="ECO:0000256" key="12">
    <source>
        <dbReference type="ARBA" id="ARBA00023157"/>
    </source>
</evidence>